<evidence type="ECO:0000313" key="21">
    <source>
        <dbReference type="Proteomes" id="UP000824017"/>
    </source>
</evidence>
<dbReference type="AlphaFoldDB" id="A0A9D2DAX9"/>
<feature type="transmembrane region" description="Helical" evidence="19">
    <location>
        <begin position="109"/>
        <end position="127"/>
    </location>
</feature>
<keyword evidence="13 19" id="KW-1133">Transmembrane helix</keyword>
<comment type="catalytic activity">
    <reaction evidence="1 18">
        <text>a 1,2-diacyl-sn-glycero-3-phosphate + CTP + H(+) = a CDP-1,2-diacyl-sn-glycerol + diphosphate</text>
        <dbReference type="Rhea" id="RHEA:16229"/>
        <dbReference type="ChEBI" id="CHEBI:15378"/>
        <dbReference type="ChEBI" id="CHEBI:33019"/>
        <dbReference type="ChEBI" id="CHEBI:37563"/>
        <dbReference type="ChEBI" id="CHEBI:58332"/>
        <dbReference type="ChEBI" id="CHEBI:58608"/>
        <dbReference type="EC" id="2.7.7.41"/>
    </reaction>
</comment>
<evidence type="ECO:0000256" key="4">
    <source>
        <dbReference type="ARBA" id="ARBA00005189"/>
    </source>
</evidence>
<evidence type="ECO:0000256" key="10">
    <source>
        <dbReference type="ARBA" id="ARBA00022679"/>
    </source>
</evidence>
<dbReference type="EMBL" id="DXCD01000187">
    <property type="protein sequence ID" value="HIZ13691.1"/>
    <property type="molecule type" value="Genomic_DNA"/>
</dbReference>
<keyword evidence="8" id="KW-1003">Cell membrane</keyword>
<keyword evidence="9" id="KW-0444">Lipid biosynthesis</keyword>
<dbReference type="PROSITE" id="PS01315">
    <property type="entry name" value="CDS"/>
    <property type="match status" value="1"/>
</dbReference>
<feature type="transmembrane region" description="Helical" evidence="19">
    <location>
        <begin position="55"/>
        <end position="70"/>
    </location>
</feature>
<keyword evidence="12 18" id="KW-0548">Nucleotidyltransferase</keyword>
<protein>
    <recommendedName>
        <fullName evidence="7 18">Phosphatidate cytidylyltransferase</fullName>
        <ecNumber evidence="6 18">2.7.7.41</ecNumber>
    </recommendedName>
</protein>
<sequence>MFKTRLLSGILLVVIALVTVITGGPLLFGVLLLISLIGMSELYKVFGIEKKPPGIVGYIFAVLYYGLLYFEPQLPGEKLTWFMLLFMAYLICQMAVLVFAYPKYNTQQIFAAFFGVFYVAVMLSYIYQTRLLEGGVFTVWLVFICAWGCDTCAYCVGMLIGKHKMAPVLSPKKSVEGGIGGVVGAALIGVLYALAINHWGSAGADLVQYAVIGAAGGAISQIGDLAASAIKRYHNIKDYGKLIPGHGGILDRFDSVIFTAPIIYYLAVLL</sequence>
<gene>
    <name evidence="20" type="ORF">H9817_07185</name>
</gene>
<keyword evidence="10 18" id="KW-0808">Transferase</keyword>
<evidence type="ECO:0000256" key="6">
    <source>
        <dbReference type="ARBA" id="ARBA00012487"/>
    </source>
</evidence>
<evidence type="ECO:0000256" key="3">
    <source>
        <dbReference type="ARBA" id="ARBA00005119"/>
    </source>
</evidence>
<name>A0A9D2DAX9_9FIRM</name>
<dbReference type="PANTHER" id="PTHR46382:SF1">
    <property type="entry name" value="PHOSPHATIDATE CYTIDYLYLTRANSFERASE"/>
    <property type="match status" value="1"/>
</dbReference>
<comment type="similarity">
    <text evidence="5 18">Belongs to the CDS family.</text>
</comment>
<evidence type="ECO:0000256" key="7">
    <source>
        <dbReference type="ARBA" id="ARBA00019373"/>
    </source>
</evidence>
<dbReference type="EC" id="2.7.7.41" evidence="6 18"/>
<evidence type="ECO:0000256" key="11">
    <source>
        <dbReference type="ARBA" id="ARBA00022692"/>
    </source>
</evidence>
<feature type="transmembrane region" description="Helical" evidence="19">
    <location>
        <begin position="206"/>
        <end position="227"/>
    </location>
</feature>
<dbReference type="GO" id="GO:0004605">
    <property type="term" value="F:phosphatidate cytidylyltransferase activity"/>
    <property type="evidence" value="ECO:0007669"/>
    <property type="project" value="UniProtKB-EC"/>
</dbReference>
<feature type="transmembrane region" description="Helical" evidence="19">
    <location>
        <begin position="6"/>
        <end position="34"/>
    </location>
</feature>
<evidence type="ECO:0000256" key="9">
    <source>
        <dbReference type="ARBA" id="ARBA00022516"/>
    </source>
</evidence>
<keyword evidence="14" id="KW-0443">Lipid metabolism</keyword>
<comment type="pathway">
    <text evidence="3 18">Phospholipid metabolism; CDP-diacylglycerol biosynthesis; CDP-diacylglycerol from sn-glycerol 3-phosphate: step 3/3.</text>
</comment>
<evidence type="ECO:0000313" key="20">
    <source>
        <dbReference type="EMBL" id="HIZ13691.1"/>
    </source>
</evidence>
<evidence type="ECO:0000256" key="16">
    <source>
        <dbReference type="ARBA" id="ARBA00023209"/>
    </source>
</evidence>
<dbReference type="GO" id="GO:0016024">
    <property type="term" value="P:CDP-diacylglycerol biosynthetic process"/>
    <property type="evidence" value="ECO:0007669"/>
    <property type="project" value="TreeGrafter"/>
</dbReference>
<evidence type="ECO:0000256" key="8">
    <source>
        <dbReference type="ARBA" id="ARBA00022475"/>
    </source>
</evidence>
<accession>A0A9D2DAX9</accession>
<evidence type="ECO:0000256" key="5">
    <source>
        <dbReference type="ARBA" id="ARBA00010185"/>
    </source>
</evidence>
<reference evidence="20" key="1">
    <citation type="journal article" date="2021" name="PeerJ">
        <title>Extensive microbial diversity within the chicken gut microbiome revealed by metagenomics and culture.</title>
        <authorList>
            <person name="Gilroy R."/>
            <person name="Ravi A."/>
            <person name="Getino M."/>
            <person name="Pursley I."/>
            <person name="Horton D.L."/>
            <person name="Alikhan N.F."/>
            <person name="Baker D."/>
            <person name="Gharbi K."/>
            <person name="Hall N."/>
            <person name="Watson M."/>
            <person name="Adriaenssens E.M."/>
            <person name="Foster-Nyarko E."/>
            <person name="Jarju S."/>
            <person name="Secka A."/>
            <person name="Antonio M."/>
            <person name="Oren A."/>
            <person name="Chaudhuri R.R."/>
            <person name="La Ragione R."/>
            <person name="Hildebrand F."/>
            <person name="Pallen M.J."/>
        </authorList>
    </citation>
    <scope>NUCLEOTIDE SEQUENCE</scope>
    <source>
        <strain evidence="20">ChiGjej1B1-13045</strain>
    </source>
</reference>
<dbReference type="Proteomes" id="UP000824017">
    <property type="component" value="Unassembled WGS sequence"/>
</dbReference>
<evidence type="ECO:0000256" key="12">
    <source>
        <dbReference type="ARBA" id="ARBA00022695"/>
    </source>
</evidence>
<evidence type="ECO:0000256" key="2">
    <source>
        <dbReference type="ARBA" id="ARBA00004651"/>
    </source>
</evidence>
<evidence type="ECO:0000256" key="15">
    <source>
        <dbReference type="ARBA" id="ARBA00023136"/>
    </source>
</evidence>
<dbReference type="PANTHER" id="PTHR46382">
    <property type="entry name" value="PHOSPHATIDATE CYTIDYLYLTRANSFERASE"/>
    <property type="match status" value="1"/>
</dbReference>
<evidence type="ECO:0000256" key="1">
    <source>
        <dbReference type="ARBA" id="ARBA00001698"/>
    </source>
</evidence>
<dbReference type="GO" id="GO:0005886">
    <property type="term" value="C:plasma membrane"/>
    <property type="evidence" value="ECO:0007669"/>
    <property type="project" value="UniProtKB-SubCell"/>
</dbReference>
<dbReference type="InterPro" id="IPR000374">
    <property type="entry name" value="PC_trans"/>
</dbReference>
<organism evidence="20 21">
    <name type="scientific">Candidatus Mediterraneibacter stercorigallinarum</name>
    <dbReference type="NCBI Taxonomy" id="2838686"/>
    <lineage>
        <taxon>Bacteria</taxon>
        <taxon>Bacillati</taxon>
        <taxon>Bacillota</taxon>
        <taxon>Clostridia</taxon>
        <taxon>Lachnospirales</taxon>
        <taxon>Lachnospiraceae</taxon>
        <taxon>Mediterraneibacter</taxon>
    </lineage>
</organism>
<keyword evidence="16" id="KW-0594">Phospholipid biosynthesis</keyword>
<keyword evidence="15 19" id="KW-0472">Membrane</keyword>
<reference evidence="20" key="2">
    <citation type="submission" date="2021-04" db="EMBL/GenBank/DDBJ databases">
        <authorList>
            <person name="Gilroy R."/>
        </authorList>
    </citation>
    <scope>NUCLEOTIDE SEQUENCE</scope>
    <source>
        <strain evidence="20">ChiGjej1B1-13045</strain>
    </source>
</reference>
<evidence type="ECO:0000256" key="17">
    <source>
        <dbReference type="ARBA" id="ARBA00023264"/>
    </source>
</evidence>
<feature type="transmembrane region" description="Helical" evidence="19">
    <location>
        <begin position="139"/>
        <end position="160"/>
    </location>
</feature>
<evidence type="ECO:0000256" key="14">
    <source>
        <dbReference type="ARBA" id="ARBA00023098"/>
    </source>
</evidence>
<proteinExistence type="inferred from homology"/>
<dbReference type="Pfam" id="PF01148">
    <property type="entry name" value="CTP_transf_1"/>
    <property type="match status" value="1"/>
</dbReference>
<comment type="pathway">
    <text evidence="4">Lipid metabolism.</text>
</comment>
<keyword evidence="17" id="KW-1208">Phospholipid metabolism</keyword>
<feature type="transmembrane region" description="Helical" evidence="19">
    <location>
        <begin position="181"/>
        <end position="200"/>
    </location>
</feature>
<comment type="caution">
    <text evidence="20">The sequence shown here is derived from an EMBL/GenBank/DDBJ whole genome shotgun (WGS) entry which is preliminary data.</text>
</comment>
<evidence type="ECO:0000256" key="13">
    <source>
        <dbReference type="ARBA" id="ARBA00022989"/>
    </source>
</evidence>
<evidence type="ECO:0000256" key="19">
    <source>
        <dbReference type="SAM" id="Phobius"/>
    </source>
</evidence>
<feature type="transmembrane region" description="Helical" evidence="19">
    <location>
        <begin position="82"/>
        <end position="102"/>
    </location>
</feature>
<evidence type="ECO:0000256" key="18">
    <source>
        <dbReference type="RuleBase" id="RU003938"/>
    </source>
</evidence>
<keyword evidence="11 18" id="KW-0812">Transmembrane</keyword>
<comment type="subcellular location">
    <subcellularLocation>
        <location evidence="2">Cell membrane</location>
        <topology evidence="2">Multi-pass membrane protein</topology>
    </subcellularLocation>
</comment>